<organism evidence="3 4">
    <name type="scientific">Venturia effusa</name>
    <dbReference type="NCBI Taxonomy" id="50376"/>
    <lineage>
        <taxon>Eukaryota</taxon>
        <taxon>Fungi</taxon>
        <taxon>Dikarya</taxon>
        <taxon>Ascomycota</taxon>
        <taxon>Pezizomycotina</taxon>
        <taxon>Dothideomycetes</taxon>
        <taxon>Pleosporomycetidae</taxon>
        <taxon>Venturiales</taxon>
        <taxon>Venturiaceae</taxon>
        <taxon>Venturia</taxon>
    </lineage>
</organism>
<dbReference type="EMBL" id="CP042188">
    <property type="protein sequence ID" value="QDS70161.1"/>
    <property type="molecule type" value="Genomic_DNA"/>
</dbReference>
<name>A0A517L3E6_9PEZI</name>
<feature type="compositionally biased region" description="Polar residues" evidence="2">
    <location>
        <begin position="1"/>
        <end position="10"/>
    </location>
</feature>
<feature type="region of interest" description="Disordered" evidence="2">
    <location>
        <begin position="1"/>
        <end position="45"/>
    </location>
</feature>
<evidence type="ECO:0000256" key="1">
    <source>
        <dbReference type="SAM" id="Coils"/>
    </source>
</evidence>
<evidence type="ECO:0000313" key="4">
    <source>
        <dbReference type="Proteomes" id="UP000316270"/>
    </source>
</evidence>
<reference evidence="3 4" key="1">
    <citation type="submission" date="2019-07" db="EMBL/GenBank/DDBJ databases">
        <title>Finished genome of Venturia effusa.</title>
        <authorList>
            <person name="Young C.A."/>
            <person name="Cox M.P."/>
            <person name="Ganley A.R.D."/>
            <person name="David W.J."/>
        </authorList>
    </citation>
    <scope>NUCLEOTIDE SEQUENCE [LARGE SCALE GENOMIC DNA]</scope>
    <source>
        <strain evidence="4">albino</strain>
    </source>
</reference>
<protein>
    <submittedName>
        <fullName evidence="3">Uncharacterized protein</fullName>
    </submittedName>
</protein>
<gene>
    <name evidence="3" type="ORF">FKW77_006055</name>
</gene>
<proteinExistence type="predicted"/>
<sequence length="293" mass="33622">MERNSISPTKTPRDKYTPSPRPFIHFKRRSKPPHSSPFTSPSSPKYRISWFHGRLASKQGHEITKAAAARMSRKQLVDADWEKHKEEMLEVATEANAHLAGKRNESSQDVQTPYDPNSGPSTPIPAWLLFPKSARIRKRVHSPLHQTSKSSASQIRKNLIRSPSRRQSQALVFEEMQTPNKPTPTRSTNWKMKPLMFTAGDHIEDLETELRTTKVTVKDLSQRLEDVLSRNKDLESVSHSEDFHDDADNDADQNSNSFLKDSLKWCAQFIQQSSRCYIIFHLLCYCASKLRPD</sequence>
<evidence type="ECO:0000256" key="2">
    <source>
        <dbReference type="SAM" id="MobiDB-lite"/>
    </source>
</evidence>
<accession>A0A517L3E6</accession>
<dbReference type="Proteomes" id="UP000316270">
    <property type="component" value="Chromosome 4"/>
</dbReference>
<evidence type="ECO:0000313" key="3">
    <source>
        <dbReference type="EMBL" id="QDS70161.1"/>
    </source>
</evidence>
<dbReference type="AlphaFoldDB" id="A0A517L3E6"/>
<keyword evidence="1" id="KW-0175">Coiled coil</keyword>
<keyword evidence="4" id="KW-1185">Reference proteome</keyword>
<feature type="region of interest" description="Disordered" evidence="2">
    <location>
        <begin position="98"/>
        <end position="123"/>
    </location>
</feature>
<feature type="coiled-coil region" evidence="1">
    <location>
        <begin position="203"/>
        <end position="237"/>
    </location>
</feature>
<dbReference type="OrthoDB" id="3915282at2759"/>
<feature type="compositionally biased region" description="Polar residues" evidence="2">
    <location>
        <begin position="107"/>
        <end position="121"/>
    </location>
</feature>